<keyword evidence="17" id="KW-1185">Reference proteome</keyword>
<keyword evidence="5 14" id="KW-0004">4Fe-4S</keyword>
<dbReference type="GO" id="GO:0046872">
    <property type="term" value="F:metal ion binding"/>
    <property type="evidence" value="ECO:0007669"/>
    <property type="project" value="UniProtKB-KW"/>
</dbReference>
<evidence type="ECO:0000256" key="8">
    <source>
        <dbReference type="ARBA" id="ARBA00022723"/>
    </source>
</evidence>
<keyword evidence="10 14" id="KW-0408">Iron</keyword>
<keyword evidence="6 14" id="KW-0963">Cytoplasm</keyword>
<comment type="subunit">
    <text evidence="4">Monomer.</text>
</comment>
<dbReference type="PANTHER" id="PTHR13932:SF6">
    <property type="entry name" value="OXYGEN-INDEPENDENT COPROPORPHYRINOGEN III OXIDASE"/>
    <property type="match status" value="1"/>
</dbReference>
<dbReference type="GO" id="GO:0006782">
    <property type="term" value="P:protoporphyrinogen IX biosynthetic process"/>
    <property type="evidence" value="ECO:0007669"/>
    <property type="project" value="TreeGrafter"/>
</dbReference>
<dbReference type="GO" id="GO:0051539">
    <property type="term" value="F:4 iron, 4 sulfur cluster binding"/>
    <property type="evidence" value="ECO:0007669"/>
    <property type="project" value="UniProtKB-KW"/>
</dbReference>
<dbReference type="KEGG" id="elio:KO353_03590"/>
<evidence type="ECO:0000259" key="15">
    <source>
        <dbReference type="PROSITE" id="PS51918"/>
    </source>
</evidence>
<dbReference type="GO" id="GO:0004109">
    <property type="term" value="F:coproporphyrinogen oxidase activity"/>
    <property type="evidence" value="ECO:0007669"/>
    <property type="project" value="InterPro"/>
</dbReference>
<dbReference type="InterPro" id="IPR010723">
    <property type="entry name" value="HemN_C"/>
</dbReference>
<gene>
    <name evidence="16" type="primary">hemN</name>
    <name evidence="16" type="ORF">KO353_03590</name>
</gene>
<sequence length="454" mass="49584">MDARIPWEELIARWDGQVPRYTSYPTAVSFHSGVDARTVETWLGKVDPAAPVSLYLHVPFCRRMCWYCGCHTVVANGVAPVEAYARDLAAELRLIAARLPGRIRLARVHWGGGTPSILGPILWRRLDEAIRTEFDIDPQAEIAVELDPRTLTQPMVNALAASGVTRASLGVQDFDPRVQQAVNRIQPFAMVAEAVSRLRGARIEALNLDLMYGLPHQDELSVARTAREALKLAPDRIALFGYAHVPWMKRHQRLIDQDALPNAVSRLAQFRAASSVFAAAGYVAIGLDHFAKADDPLARAQGEGRLRRNFQGYTDDTAPVLLGVGASAISALADGFAQNAAAVPDWRAAVLAGRLAVARGVVPTEDDRLRAALIERLMCDLALDIGAVCRGRGAQPQRFAEALPRLDAMAADGLIVREGWRITVTPVGRLFLRTIAAVFDARLDRTVGRHARAV</sequence>
<evidence type="ECO:0000256" key="7">
    <source>
        <dbReference type="ARBA" id="ARBA00022691"/>
    </source>
</evidence>
<organism evidence="16 17">
    <name type="scientific">Elioraea tepida</name>
    <dbReference type="NCBI Taxonomy" id="2843330"/>
    <lineage>
        <taxon>Bacteria</taxon>
        <taxon>Pseudomonadati</taxon>
        <taxon>Pseudomonadota</taxon>
        <taxon>Alphaproteobacteria</taxon>
        <taxon>Acetobacterales</taxon>
        <taxon>Elioraeaceae</taxon>
        <taxon>Elioraea</taxon>
    </lineage>
</organism>
<dbReference type="GO" id="GO:0005737">
    <property type="term" value="C:cytoplasm"/>
    <property type="evidence" value="ECO:0007669"/>
    <property type="project" value="UniProtKB-SubCell"/>
</dbReference>
<keyword evidence="9 14" id="KW-0560">Oxidoreductase</keyword>
<dbReference type="PROSITE" id="PS51918">
    <property type="entry name" value="RADICAL_SAM"/>
    <property type="match status" value="1"/>
</dbReference>
<comment type="similarity">
    <text evidence="3 14">Belongs to the anaerobic coproporphyrinogen-III oxidase family.</text>
</comment>
<keyword evidence="12 14" id="KW-0627">Porphyrin biosynthesis</keyword>
<feature type="domain" description="Radical SAM core" evidence="15">
    <location>
        <begin position="46"/>
        <end position="280"/>
    </location>
</feature>
<keyword evidence="7 14" id="KW-0949">S-adenosyl-L-methionine</keyword>
<evidence type="ECO:0000256" key="9">
    <source>
        <dbReference type="ARBA" id="ARBA00023002"/>
    </source>
</evidence>
<evidence type="ECO:0000256" key="4">
    <source>
        <dbReference type="ARBA" id="ARBA00011245"/>
    </source>
</evidence>
<evidence type="ECO:0000256" key="11">
    <source>
        <dbReference type="ARBA" id="ARBA00023014"/>
    </source>
</evidence>
<dbReference type="PIRSF" id="PIRSF000167">
    <property type="entry name" value="HemN"/>
    <property type="match status" value="1"/>
</dbReference>
<comment type="pathway">
    <text evidence="2 14">Porphyrin-containing compound metabolism; protoporphyrin-IX biosynthesis; protoporphyrinogen-IX from coproporphyrinogen-III (AdoMet route): step 1/1.</text>
</comment>
<comment type="cofactor">
    <cofactor evidence="14">
        <name>[4Fe-4S] cluster</name>
        <dbReference type="ChEBI" id="CHEBI:49883"/>
    </cofactor>
    <text evidence="14">Binds 1 [4Fe-4S] cluster. The cluster is coordinated with 3 cysteines and an exchangeable S-adenosyl-L-methionine.</text>
</comment>
<dbReference type="EC" id="1.3.98.3" evidence="14"/>
<protein>
    <recommendedName>
        <fullName evidence="14">Coproporphyrinogen-III oxidase</fullName>
        <ecNumber evidence="14">1.3.98.3</ecNumber>
    </recommendedName>
</protein>
<name>A0A975U410_9PROT</name>
<evidence type="ECO:0000256" key="10">
    <source>
        <dbReference type="ARBA" id="ARBA00023004"/>
    </source>
</evidence>
<dbReference type="InterPro" id="IPR004558">
    <property type="entry name" value="Coprogen_oxidase_HemN"/>
</dbReference>
<dbReference type="InterPro" id="IPR034505">
    <property type="entry name" value="Coproporphyrinogen-III_oxidase"/>
</dbReference>
<evidence type="ECO:0000256" key="1">
    <source>
        <dbReference type="ARBA" id="ARBA00004496"/>
    </source>
</evidence>
<dbReference type="InterPro" id="IPR007197">
    <property type="entry name" value="rSAM"/>
</dbReference>
<dbReference type="SFLD" id="SFLDS00029">
    <property type="entry name" value="Radical_SAM"/>
    <property type="match status" value="1"/>
</dbReference>
<dbReference type="Pfam" id="PF06969">
    <property type="entry name" value="HemN_C"/>
    <property type="match status" value="1"/>
</dbReference>
<comment type="subcellular location">
    <subcellularLocation>
        <location evidence="1 14">Cytoplasm</location>
    </subcellularLocation>
</comment>
<evidence type="ECO:0000256" key="5">
    <source>
        <dbReference type="ARBA" id="ARBA00022485"/>
    </source>
</evidence>
<dbReference type="RefSeq" id="WP_218286389.1">
    <property type="nucleotide sequence ID" value="NZ_CP076448.1"/>
</dbReference>
<evidence type="ECO:0000256" key="14">
    <source>
        <dbReference type="PIRNR" id="PIRNR000167"/>
    </source>
</evidence>
<proteinExistence type="inferred from homology"/>
<dbReference type="AlphaFoldDB" id="A0A975U410"/>
<keyword evidence="8 14" id="KW-0479">Metal-binding</keyword>
<evidence type="ECO:0000313" key="16">
    <source>
        <dbReference type="EMBL" id="QXM25333.1"/>
    </source>
</evidence>
<comment type="catalytic activity">
    <reaction evidence="13 14">
        <text>coproporphyrinogen III + 2 S-adenosyl-L-methionine = protoporphyrinogen IX + 2 5'-deoxyadenosine + 2 L-methionine + 2 CO2</text>
        <dbReference type="Rhea" id="RHEA:15425"/>
        <dbReference type="ChEBI" id="CHEBI:16526"/>
        <dbReference type="ChEBI" id="CHEBI:17319"/>
        <dbReference type="ChEBI" id="CHEBI:57307"/>
        <dbReference type="ChEBI" id="CHEBI:57309"/>
        <dbReference type="ChEBI" id="CHEBI:57844"/>
        <dbReference type="ChEBI" id="CHEBI:59789"/>
        <dbReference type="EC" id="1.3.98.3"/>
    </reaction>
</comment>
<dbReference type="PANTHER" id="PTHR13932">
    <property type="entry name" value="COPROPORPHYRINIGEN III OXIDASE"/>
    <property type="match status" value="1"/>
</dbReference>
<dbReference type="SFLD" id="SFLDG01065">
    <property type="entry name" value="anaerobic_coproporphyrinogen-I"/>
    <property type="match status" value="1"/>
</dbReference>
<evidence type="ECO:0000256" key="13">
    <source>
        <dbReference type="ARBA" id="ARBA00048321"/>
    </source>
</evidence>
<evidence type="ECO:0000256" key="2">
    <source>
        <dbReference type="ARBA" id="ARBA00004785"/>
    </source>
</evidence>
<dbReference type="NCBIfam" id="TIGR00538">
    <property type="entry name" value="hemN"/>
    <property type="match status" value="1"/>
</dbReference>
<reference evidence="16" key="1">
    <citation type="submission" date="2021-06" db="EMBL/GenBank/DDBJ databases">
        <title>Elioraea tepida, sp. nov., a moderately thermophilic aerobic anoxygenic phototrophic bacterium isolated from an alkaline siliceous hot spring mat community in Yellowstone National Park, WY, USA.</title>
        <authorList>
            <person name="Saini M.K."/>
            <person name="Yoshida S."/>
            <person name="Sebastian A."/>
            <person name="Hirose S."/>
            <person name="Hara E."/>
            <person name="Tamaki H."/>
            <person name="Soulier N.T."/>
            <person name="Albert I."/>
            <person name="Hanada S."/>
            <person name="Bryant D.A."/>
            <person name="Tank M."/>
        </authorList>
    </citation>
    <scope>NUCLEOTIDE SEQUENCE</scope>
    <source>
        <strain evidence="16">MS-P2</strain>
    </source>
</reference>
<dbReference type="Pfam" id="PF04055">
    <property type="entry name" value="Radical_SAM"/>
    <property type="match status" value="1"/>
</dbReference>
<dbReference type="Proteomes" id="UP000694001">
    <property type="component" value="Chromosome"/>
</dbReference>
<evidence type="ECO:0000256" key="12">
    <source>
        <dbReference type="ARBA" id="ARBA00023244"/>
    </source>
</evidence>
<keyword evidence="11 14" id="KW-0411">Iron-sulfur</keyword>
<dbReference type="InterPro" id="IPR006638">
    <property type="entry name" value="Elp3/MiaA/NifB-like_rSAM"/>
</dbReference>
<dbReference type="EMBL" id="CP076448">
    <property type="protein sequence ID" value="QXM25333.1"/>
    <property type="molecule type" value="Genomic_DNA"/>
</dbReference>
<accession>A0A975U410</accession>
<evidence type="ECO:0000256" key="3">
    <source>
        <dbReference type="ARBA" id="ARBA00005493"/>
    </source>
</evidence>
<dbReference type="SMART" id="SM00729">
    <property type="entry name" value="Elp3"/>
    <property type="match status" value="1"/>
</dbReference>
<dbReference type="GO" id="GO:0051989">
    <property type="term" value="F:coproporphyrinogen dehydrogenase activity"/>
    <property type="evidence" value="ECO:0007669"/>
    <property type="project" value="UniProtKB-EC"/>
</dbReference>
<evidence type="ECO:0000313" key="17">
    <source>
        <dbReference type="Proteomes" id="UP000694001"/>
    </source>
</evidence>
<evidence type="ECO:0000256" key="6">
    <source>
        <dbReference type="ARBA" id="ARBA00022490"/>
    </source>
</evidence>